<protein>
    <submittedName>
        <fullName evidence="1">Uncharacterized protein</fullName>
    </submittedName>
</protein>
<dbReference type="Proteomes" id="UP000785679">
    <property type="component" value="Unassembled WGS sequence"/>
</dbReference>
<evidence type="ECO:0000313" key="1">
    <source>
        <dbReference type="EMBL" id="TNV82235.1"/>
    </source>
</evidence>
<evidence type="ECO:0000313" key="2">
    <source>
        <dbReference type="Proteomes" id="UP000785679"/>
    </source>
</evidence>
<name>A0A8J8T587_HALGN</name>
<accession>A0A8J8T587</accession>
<reference evidence="1" key="1">
    <citation type="submission" date="2019-06" db="EMBL/GenBank/DDBJ databases">
        <authorList>
            <person name="Zheng W."/>
        </authorList>
    </citation>
    <scope>NUCLEOTIDE SEQUENCE</scope>
    <source>
        <strain evidence="1">QDHG01</strain>
    </source>
</reference>
<proteinExistence type="predicted"/>
<gene>
    <name evidence="1" type="ORF">FGO68_gene9909</name>
</gene>
<sequence>MTSHPSTILLFLSDRQHSLLHLSILSTSDIPMHHESFFFLLKQLHLLFQQLQPDHSIEYCQQLQYFQQLLQIFCFCKPSKPFWQVLQLL</sequence>
<dbReference type="AlphaFoldDB" id="A0A8J8T587"/>
<keyword evidence="2" id="KW-1185">Reference proteome</keyword>
<dbReference type="EMBL" id="RRYP01005214">
    <property type="protein sequence ID" value="TNV82235.1"/>
    <property type="molecule type" value="Genomic_DNA"/>
</dbReference>
<organism evidence="1 2">
    <name type="scientific">Halteria grandinella</name>
    <dbReference type="NCBI Taxonomy" id="5974"/>
    <lineage>
        <taxon>Eukaryota</taxon>
        <taxon>Sar</taxon>
        <taxon>Alveolata</taxon>
        <taxon>Ciliophora</taxon>
        <taxon>Intramacronucleata</taxon>
        <taxon>Spirotrichea</taxon>
        <taxon>Stichotrichia</taxon>
        <taxon>Sporadotrichida</taxon>
        <taxon>Halteriidae</taxon>
        <taxon>Halteria</taxon>
    </lineage>
</organism>
<comment type="caution">
    <text evidence="1">The sequence shown here is derived from an EMBL/GenBank/DDBJ whole genome shotgun (WGS) entry which is preliminary data.</text>
</comment>